<proteinExistence type="predicted"/>
<feature type="compositionally biased region" description="Basic and acidic residues" evidence="1">
    <location>
        <begin position="52"/>
        <end position="65"/>
    </location>
</feature>
<reference evidence="3" key="1">
    <citation type="submission" date="2025-08" db="UniProtKB">
        <authorList>
            <consortium name="RefSeq"/>
        </authorList>
    </citation>
    <scope>IDENTIFICATION</scope>
    <source>
        <tissue evidence="3">Liver</tissue>
    </source>
</reference>
<evidence type="ECO:0000256" key="1">
    <source>
        <dbReference type="SAM" id="MobiDB-lite"/>
    </source>
</evidence>
<dbReference type="RefSeq" id="XP_025032867.1">
    <property type="nucleotide sequence ID" value="XM_025177099.1"/>
</dbReference>
<organism evidence="2 3">
    <name type="scientific">Python bivittatus</name>
    <name type="common">Burmese python</name>
    <name type="synonym">Python molurus bivittatus</name>
    <dbReference type="NCBI Taxonomy" id="176946"/>
    <lineage>
        <taxon>Eukaryota</taxon>
        <taxon>Metazoa</taxon>
        <taxon>Chordata</taxon>
        <taxon>Craniata</taxon>
        <taxon>Vertebrata</taxon>
        <taxon>Euteleostomi</taxon>
        <taxon>Lepidosauria</taxon>
        <taxon>Squamata</taxon>
        <taxon>Bifurcata</taxon>
        <taxon>Unidentata</taxon>
        <taxon>Episquamata</taxon>
        <taxon>Toxicofera</taxon>
        <taxon>Serpentes</taxon>
        <taxon>Henophidia</taxon>
        <taxon>Pythonidae</taxon>
        <taxon>Python</taxon>
    </lineage>
</organism>
<evidence type="ECO:0000313" key="2">
    <source>
        <dbReference type="Proteomes" id="UP000695026"/>
    </source>
</evidence>
<gene>
    <name evidence="3" type="primary">LOC112543021</name>
</gene>
<name>A0A9F5J4N9_PYTBI</name>
<feature type="region of interest" description="Disordered" evidence="1">
    <location>
        <begin position="90"/>
        <end position="144"/>
    </location>
</feature>
<sequence length="222" mass="24039">ALYRFRCKNNTPPEAVPSARGARTELPPHLFPPRLTLHGEKAPQDHSSTGTEENKAAPCRGDREPNLPPRGTEGACNEARATPIKDLEVQTSEGEAQQQHGAGGEGAELGLPRGSPPASWSQALGEGGRGCSKQQKDKIREGSPAVSKQNKNLCVCIEYFSIHTMSDEPDCVSQKLITTMTHALTAIYLDYCNLLYMGLSLKIGNFRCFDESNDSAIQTTTV</sequence>
<dbReference type="AlphaFoldDB" id="A0A9F5J4N9"/>
<accession>A0A9F5J4N9</accession>
<protein>
    <submittedName>
        <fullName evidence="3">Uncharacterized protein LOC112543021</fullName>
    </submittedName>
</protein>
<feature type="region of interest" description="Disordered" evidence="1">
    <location>
        <begin position="1"/>
        <end position="77"/>
    </location>
</feature>
<keyword evidence="2" id="KW-1185">Reference proteome</keyword>
<dbReference type="GeneID" id="112543021"/>
<dbReference type="KEGG" id="pbi:112543021"/>
<dbReference type="Proteomes" id="UP000695026">
    <property type="component" value="Unplaced"/>
</dbReference>
<evidence type="ECO:0000313" key="3">
    <source>
        <dbReference type="RefSeq" id="XP_025032867.1"/>
    </source>
</evidence>
<feature type="non-terminal residue" evidence="3">
    <location>
        <position position="1"/>
    </location>
</feature>